<dbReference type="Proteomes" id="UP000078492">
    <property type="component" value="Unassembled WGS sequence"/>
</dbReference>
<dbReference type="STRING" id="471704.A0A195E3Y7"/>
<organism evidence="1 2">
    <name type="scientific">Trachymyrmex cornetzi</name>
    <dbReference type="NCBI Taxonomy" id="471704"/>
    <lineage>
        <taxon>Eukaryota</taxon>
        <taxon>Metazoa</taxon>
        <taxon>Ecdysozoa</taxon>
        <taxon>Arthropoda</taxon>
        <taxon>Hexapoda</taxon>
        <taxon>Insecta</taxon>
        <taxon>Pterygota</taxon>
        <taxon>Neoptera</taxon>
        <taxon>Endopterygota</taxon>
        <taxon>Hymenoptera</taxon>
        <taxon>Apocrita</taxon>
        <taxon>Aculeata</taxon>
        <taxon>Formicoidea</taxon>
        <taxon>Formicidae</taxon>
        <taxon>Myrmicinae</taxon>
        <taxon>Trachymyrmex</taxon>
    </lineage>
</organism>
<evidence type="ECO:0000313" key="1">
    <source>
        <dbReference type="EMBL" id="KYN19796.1"/>
    </source>
</evidence>
<accession>A0A195E3Y7</accession>
<dbReference type="AlphaFoldDB" id="A0A195E3Y7"/>
<keyword evidence="2" id="KW-1185">Reference proteome</keyword>
<reference evidence="1 2" key="1">
    <citation type="submission" date="2015-09" db="EMBL/GenBank/DDBJ databases">
        <title>Trachymyrmex cornetzi WGS genome.</title>
        <authorList>
            <person name="Nygaard S."/>
            <person name="Hu H."/>
            <person name="Boomsma J."/>
            <person name="Zhang G."/>
        </authorList>
    </citation>
    <scope>NUCLEOTIDE SEQUENCE [LARGE SCALE GENOMIC DNA]</scope>
    <source>
        <strain evidence="1">Tcor2-1</strain>
        <tissue evidence="1">Whole body</tissue>
    </source>
</reference>
<protein>
    <submittedName>
        <fullName evidence="1">Uncharacterized protein</fullName>
    </submittedName>
</protein>
<evidence type="ECO:0000313" key="2">
    <source>
        <dbReference type="Proteomes" id="UP000078492"/>
    </source>
</evidence>
<sequence>FTVGESGHPSVKLIAARCNNLRHHEHADVLTVGFNVDGVERVLDLRLNTDLIPVGYQQLHQHRGTYKVHTPSKVVSTAWASSIHIRSVLTAFPQTTFALIDIEHKRNSIGYQTPI</sequence>
<proteinExistence type="predicted"/>
<gene>
    <name evidence="1" type="ORF">ALC57_07841</name>
</gene>
<name>A0A195E3Y7_9HYME</name>
<dbReference type="EMBL" id="KQ979685">
    <property type="protein sequence ID" value="KYN19796.1"/>
    <property type="molecule type" value="Genomic_DNA"/>
</dbReference>
<feature type="non-terminal residue" evidence="1">
    <location>
        <position position="1"/>
    </location>
</feature>